<dbReference type="EMBL" id="SOCE01000001">
    <property type="protein sequence ID" value="TDU89045.1"/>
    <property type="molecule type" value="Genomic_DNA"/>
</dbReference>
<feature type="transmembrane region" description="Helical" evidence="1">
    <location>
        <begin position="106"/>
        <end position="124"/>
    </location>
</feature>
<feature type="transmembrane region" description="Helical" evidence="1">
    <location>
        <begin position="136"/>
        <end position="158"/>
    </location>
</feature>
<comment type="caution">
    <text evidence="2">The sequence shown here is derived from an EMBL/GenBank/DDBJ whole genome shotgun (WGS) entry which is preliminary data.</text>
</comment>
<dbReference type="RefSeq" id="WP_133978957.1">
    <property type="nucleotide sequence ID" value="NZ_SOCE01000001.1"/>
</dbReference>
<keyword evidence="1" id="KW-1133">Transmembrane helix</keyword>
<proteinExistence type="predicted"/>
<gene>
    <name evidence="2" type="ORF">EV138_2599</name>
</gene>
<feature type="transmembrane region" description="Helical" evidence="1">
    <location>
        <begin position="48"/>
        <end position="66"/>
    </location>
</feature>
<organism evidence="2 3">
    <name type="scientific">Kribbella voronezhensis</name>
    <dbReference type="NCBI Taxonomy" id="2512212"/>
    <lineage>
        <taxon>Bacteria</taxon>
        <taxon>Bacillati</taxon>
        <taxon>Actinomycetota</taxon>
        <taxon>Actinomycetes</taxon>
        <taxon>Propionibacteriales</taxon>
        <taxon>Kribbellaceae</taxon>
        <taxon>Kribbella</taxon>
    </lineage>
</organism>
<dbReference type="OrthoDB" id="4948328at2"/>
<evidence type="ECO:0000313" key="2">
    <source>
        <dbReference type="EMBL" id="TDU89045.1"/>
    </source>
</evidence>
<reference evidence="2 3" key="1">
    <citation type="submission" date="2019-03" db="EMBL/GenBank/DDBJ databases">
        <title>Genomic Encyclopedia of Type Strains, Phase III (KMG-III): the genomes of soil and plant-associated and newly described type strains.</title>
        <authorList>
            <person name="Whitman W."/>
        </authorList>
    </citation>
    <scope>NUCLEOTIDE SEQUENCE [LARGE SCALE GENOMIC DNA]</scope>
    <source>
        <strain evidence="2 3">VKM Ac-2575</strain>
    </source>
</reference>
<dbReference type="Proteomes" id="UP000295151">
    <property type="component" value="Unassembled WGS sequence"/>
</dbReference>
<feature type="transmembrane region" description="Helical" evidence="1">
    <location>
        <begin position="78"/>
        <end position="99"/>
    </location>
</feature>
<evidence type="ECO:0000313" key="3">
    <source>
        <dbReference type="Proteomes" id="UP000295151"/>
    </source>
</evidence>
<sequence length="204" mass="22926">MSGLGLTDEEIQAMTAAERRELVRRLAPAPTGLMLSPRTMQRIRKWRLVLLLLAVAVLIPWTVYLGNTLPSHYVARNWVATWVGFDILLLTMLTVTAIAGWRRRQLLFPFAFATGVLLICDAWFDVMTSQRGDDLLQAILSAGLLELPLAFVLIAGPLRLMRYVAIRHGLVEPGVRMWRVPIAMPELWPERSVPVVVVDPDPPL</sequence>
<name>A0A4R7TAR2_9ACTN</name>
<keyword evidence="1" id="KW-0472">Membrane</keyword>
<keyword evidence="3" id="KW-1185">Reference proteome</keyword>
<accession>A0A4R7TAR2</accession>
<dbReference type="AlphaFoldDB" id="A0A4R7TAR2"/>
<keyword evidence="1" id="KW-0812">Transmembrane</keyword>
<protein>
    <submittedName>
        <fullName evidence="2">Uncharacterized protein</fullName>
    </submittedName>
</protein>
<evidence type="ECO:0000256" key="1">
    <source>
        <dbReference type="SAM" id="Phobius"/>
    </source>
</evidence>